<dbReference type="EMBL" id="ATLV01023369">
    <property type="status" value="NOT_ANNOTATED_CDS"/>
    <property type="molecule type" value="Genomic_DNA"/>
</dbReference>
<dbReference type="AlphaFoldDB" id="A0A084WFK1"/>
<feature type="compositionally biased region" description="Basic residues" evidence="1">
    <location>
        <begin position="16"/>
        <end position="25"/>
    </location>
</feature>
<reference evidence="2 4" key="1">
    <citation type="journal article" date="2014" name="BMC Genomics">
        <title>Genome sequence of Anopheles sinensis provides insight into genetics basis of mosquito competence for malaria parasites.</title>
        <authorList>
            <person name="Zhou D."/>
            <person name="Zhang D."/>
            <person name="Ding G."/>
            <person name="Shi L."/>
            <person name="Hou Q."/>
            <person name="Ye Y."/>
            <person name="Xu Y."/>
            <person name="Zhou H."/>
            <person name="Xiong C."/>
            <person name="Li S."/>
            <person name="Yu J."/>
            <person name="Hong S."/>
            <person name="Yu X."/>
            <person name="Zou P."/>
            <person name="Chen C."/>
            <person name="Chang X."/>
            <person name="Wang W."/>
            <person name="Lv Y."/>
            <person name="Sun Y."/>
            <person name="Ma L."/>
            <person name="Shen B."/>
            <person name="Zhu C."/>
        </authorList>
    </citation>
    <scope>NUCLEOTIDE SEQUENCE [LARGE SCALE GENOMIC DNA]</scope>
</reference>
<evidence type="ECO:0000313" key="4">
    <source>
        <dbReference type="Proteomes" id="UP000030765"/>
    </source>
</evidence>
<feature type="region of interest" description="Disordered" evidence="1">
    <location>
        <begin position="1"/>
        <end position="47"/>
    </location>
</feature>
<organism evidence="2">
    <name type="scientific">Anopheles sinensis</name>
    <name type="common">Mosquito</name>
    <dbReference type="NCBI Taxonomy" id="74873"/>
    <lineage>
        <taxon>Eukaryota</taxon>
        <taxon>Metazoa</taxon>
        <taxon>Ecdysozoa</taxon>
        <taxon>Arthropoda</taxon>
        <taxon>Hexapoda</taxon>
        <taxon>Insecta</taxon>
        <taxon>Pterygota</taxon>
        <taxon>Neoptera</taxon>
        <taxon>Endopterygota</taxon>
        <taxon>Diptera</taxon>
        <taxon>Nematocera</taxon>
        <taxon>Culicoidea</taxon>
        <taxon>Culicidae</taxon>
        <taxon>Anophelinae</taxon>
        <taxon>Anopheles</taxon>
    </lineage>
</organism>
<protein>
    <submittedName>
        <fullName evidence="2 3">Uncharacterized protein</fullName>
    </submittedName>
</protein>
<dbReference type="EnsemblMetazoa" id="ASIC017001-RA">
    <property type="protein sequence ID" value="ASIC017001-PA"/>
    <property type="gene ID" value="ASIC017001"/>
</dbReference>
<proteinExistence type="predicted"/>
<accession>A0A084WFK1</accession>
<dbReference type="EMBL" id="KE525342">
    <property type="protein sequence ID" value="KFB48995.1"/>
    <property type="molecule type" value="Genomic_DNA"/>
</dbReference>
<keyword evidence="4" id="KW-1185">Reference proteome</keyword>
<dbReference type="VEuPathDB" id="VectorBase:ASIC017001"/>
<evidence type="ECO:0000313" key="2">
    <source>
        <dbReference type="EMBL" id="KFB48995.1"/>
    </source>
</evidence>
<evidence type="ECO:0000313" key="3">
    <source>
        <dbReference type="EnsemblMetazoa" id="ASIC017001-PA"/>
    </source>
</evidence>
<gene>
    <name evidence="2" type="ORF">ZHAS_00017001</name>
</gene>
<feature type="compositionally biased region" description="Basic and acidic residues" evidence="1">
    <location>
        <begin position="1"/>
        <end position="15"/>
    </location>
</feature>
<sequence length="76" mass="8678">MCVVRPKEPKDDGQHQHQHQQRHQRQPPQQPTRQHELESHGGRSCPVPADAAISGLRHARGQSCYLKVQKDASNFH</sequence>
<evidence type="ECO:0000256" key="1">
    <source>
        <dbReference type="SAM" id="MobiDB-lite"/>
    </source>
</evidence>
<name>A0A084WFK1_ANOSI</name>
<dbReference type="Proteomes" id="UP000030765">
    <property type="component" value="Unassembled WGS sequence"/>
</dbReference>
<reference evidence="3" key="2">
    <citation type="submission" date="2020-05" db="UniProtKB">
        <authorList>
            <consortium name="EnsemblMetazoa"/>
        </authorList>
    </citation>
    <scope>IDENTIFICATION</scope>
</reference>